<dbReference type="SUPFAM" id="SSF103190">
    <property type="entry name" value="Sensory domain-like"/>
    <property type="match status" value="1"/>
</dbReference>
<dbReference type="EMBL" id="PXYH01000017">
    <property type="protein sequence ID" value="PSJ40056.1"/>
    <property type="molecule type" value="Genomic_DNA"/>
</dbReference>
<evidence type="ECO:0000259" key="10">
    <source>
        <dbReference type="PROSITE" id="PS50887"/>
    </source>
</evidence>
<keyword evidence="12" id="KW-1185">Reference proteome</keyword>
<dbReference type="Proteomes" id="UP000242181">
    <property type="component" value="Unassembled WGS sequence"/>
</dbReference>
<dbReference type="AlphaFoldDB" id="A0A2P7QQ19"/>
<evidence type="ECO:0000256" key="6">
    <source>
        <dbReference type="ARBA" id="ARBA00022989"/>
    </source>
</evidence>
<dbReference type="GO" id="GO:0043709">
    <property type="term" value="P:cell adhesion involved in single-species biofilm formation"/>
    <property type="evidence" value="ECO:0007669"/>
    <property type="project" value="TreeGrafter"/>
</dbReference>
<evidence type="ECO:0000256" key="5">
    <source>
        <dbReference type="ARBA" id="ARBA00022692"/>
    </source>
</evidence>
<sequence length="529" mass="58930">MKLSTLFRLDLRTLILLLAIGSALLTLLNVFYASYQAQHRLLLHSTLEANRVYATKLAEVTNHFFRTAWQQLAYSTGQVRDRLDDPARLQQATQDLLYQSDNFNAVAVVSKYGKILAAAPFEQHKALRLDTEGHKAILRRRAPLISQPYLSADNRLVVTLSYPLLDSAGEYQGYLGADIFLTEANVLNLLLGQHYYQDGSYLYVVDSEKHLIYHPDNTRLGEQIEGNPVIDSVLLGNSGEQRLLNSQGLDMLAGFAPVPLSGWGVVAQRPTAATLSELNAKMRGIFIGILPLTLLTLPCIWLLAALISRPLWQLARHAQHMDSPEVPQQIRRIRSWYFEARQLRQAMLKGIGLLHEKITQLNIDSLTDPMTGLLNRRGLQTMLDRLGDDTAFAVIALDIDHFKAINDSKGHAAGDEVIRFLARMMQENSRDSDILCRSGGEEFVMLLPEVTLAVASQVAERLRRHVAHSTPPFVDSLTISLGVTHHAARGPAVRQSLKIADAALYQAKQAGRNRVMVSPDGEHFKSVVS</sequence>
<dbReference type="EC" id="2.7.7.65" evidence="3"/>
<protein>
    <recommendedName>
        <fullName evidence="3">diguanylate cyclase</fullName>
        <ecNumber evidence="3">2.7.7.65</ecNumber>
    </recommendedName>
</protein>
<dbReference type="NCBIfam" id="TIGR00254">
    <property type="entry name" value="GGDEF"/>
    <property type="match status" value="1"/>
</dbReference>
<dbReference type="GO" id="GO:1902201">
    <property type="term" value="P:negative regulation of bacterial-type flagellum-dependent cell motility"/>
    <property type="evidence" value="ECO:0007669"/>
    <property type="project" value="TreeGrafter"/>
</dbReference>
<evidence type="ECO:0000313" key="12">
    <source>
        <dbReference type="Proteomes" id="UP000242181"/>
    </source>
</evidence>
<keyword evidence="6 9" id="KW-1133">Transmembrane helix</keyword>
<accession>A0A2P7QQ19</accession>
<keyword evidence="4" id="KW-1003">Cell membrane</keyword>
<dbReference type="InterPro" id="IPR043128">
    <property type="entry name" value="Rev_trsase/Diguanyl_cyclase"/>
</dbReference>
<reference evidence="11 12" key="1">
    <citation type="submission" date="2018-03" db="EMBL/GenBank/DDBJ databases">
        <title>The draft genome of Zobellella taiwanensis JCM 13381.</title>
        <authorList>
            <person name="Liu L."/>
            <person name="Li L."/>
            <person name="Wang T."/>
            <person name="Zhang X."/>
            <person name="Liang L."/>
        </authorList>
    </citation>
    <scope>NUCLEOTIDE SEQUENCE [LARGE SCALE GENOMIC DNA]</scope>
    <source>
        <strain evidence="11 12">JCM 13381</strain>
    </source>
</reference>
<feature type="transmembrane region" description="Helical" evidence="9">
    <location>
        <begin position="285"/>
        <end position="307"/>
    </location>
</feature>
<comment type="subcellular location">
    <subcellularLocation>
        <location evidence="2">Cell membrane</location>
        <topology evidence="2">Multi-pass membrane protein</topology>
    </subcellularLocation>
</comment>
<evidence type="ECO:0000256" key="1">
    <source>
        <dbReference type="ARBA" id="ARBA00001946"/>
    </source>
</evidence>
<evidence type="ECO:0000256" key="4">
    <source>
        <dbReference type="ARBA" id="ARBA00022475"/>
    </source>
</evidence>
<evidence type="ECO:0000256" key="7">
    <source>
        <dbReference type="ARBA" id="ARBA00023136"/>
    </source>
</evidence>
<evidence type="ECO:0000256" key="2">
    <source>
        <dbReference type="ARBA" id="ARBA00004651"/>
    </source>
</evidence>
<dbReference type="InterPro" id="IPR050469">
    <property type="entry name" value="Diguanylate_Cyclase"/>
</dbReference>
<dbReference type="InterPro" id="IPR033479">
    <property type="entry name" value="dCache_1"/>
</dbReference>
<evidence type="ECO:0000313" key="11">
    <source>
        <dbReference type="EMBL" id="PSJ40056.1"/>
    </source>
</evidence>
<dbReference type="SMART" id="SM00267">
    <property type="entry name" value="GGDEF"/>
    <property type="match status" value="1"/>
</dbReference>
<keyword evidence="7 9" id="KW-0472">Membrane</keyword>
<proteinExistence type="predicted"/>
<dbReference type="GO" id="GO:0005886">
    <property type="term" value="C:plasma membrane"/>
    <property type="evidence" value="ECO:0007669"/>
    <property type="project" value="UniProtKB-SubCell"/>
</dbReference>
<dbReference type="CDD" id="cd18773">
    <property type="entry name" value="PDC1_HK_sensor"/>
    <property type="match status" value="1"/>
</dbReference>
<name>A0A2P7QQ19_9GAMM</name>
<evidence type="ECO:0000256" key="9">
    <source>
        <dbReference type="SAM" id="Phobius"/>
    </source>
</evidence>
<dbReference type="InterPro" id="IPR029151">
    <property type="entry name" value="Sensor-like_sf"/>
</dbReference>
<dbReference type="Pfam" id="PF00990">
    <property type="entry name" value="GGDEF"/>
    <property type="match status" value="1"/>
</dbReference>
<dbReference type="Gene3D" id="3.30.70.270">
    <property type="match status" value="1"/>
</dbReference>
<dbReference type="Gene3D" id="3.30.450.20">
    <property type="entry name" value="PAS domain"/>
    <property type="match status" value="2"/>
</dbReference>
<dbReference type="InterPro" id="IPR000160">
    <property type="entry name" value="GGDEF_dom"/>
</dbReference>
<feature type="domain" description="GGDEF" evidence="10">
    <location>
        <begin position="390"/>
        <end position="520"/>
    </location>
</feature>
<dbReference type="Pfam" id="PF02743">
    <property type="entry name" value="dCache_1"/>
    <property type="match status" value="1"/>
</dbReference>
<keyword evidence="5 9" id="KW-0812">Transmembrane</keyword>
<dbReference type="PROSITE" id="PS50887">
    <property type="entry name" value="GGDEF"/>
    <property type="match status" value="1"/>
</dbReference>
<dbReference type="SUPFAM" id="SSF55073">
    <property type="entry name" value="Nucleotide cyclase"/>
    <property type="match status" value="1"/>
</dbReference>
<organism evidence="11 12">
    <name type="scientific">Zobellella taiwanensis</name>
    <dbReference type="NCBI Taxonomy" id="347535"/>
    <lineage>
        <taxon>Bacteria</taxon>
        <taxon>Pseudomonadati</taxon>
        <taxon>Pseudomonadota</taxon>
        <taxon>Gammaproteobacteria</taxon>
        <taxon>Aeromonadales</taxon>
        <taxon>Aeromonadaceae</taxon>
        <taxon>Zobellella</taxon>
    </lineage>
</organism>
<comment type="catalytic activity">
    <reaction evidence="8">
        <text>2 GTP = 3',3'-c-di-GMP + 2 diphosphate</text>
        <dbReference type="Rhea" id="RHEA:24898"/>
        <dbReference type="ChEBI" id="CHEBI:33019"/>
        <dbReference type="ChEBI" id="CHEBI:37565"/>
        <dbReference type="ChEBI" id="CHEBI:58805"/>
        <dbReference type="EC" id="2.7.7.65"/>
    </reaction>
</comment>
<dbReference type="CDD" id="cd12912">
    <property type="entry name" value="PDC2_MCP_like"/>
    <property type="match status" value="1"/>
</dbReference>
<dbReference type="FunFam" id="3.30.70.270:FF:000001">
    <property type="entry name" value="Diguanylate cyclase domain protein"/>
    <property type="match status" value="1"/>
</dbReference>
<evidence type="ECO:0000256" key="3">
    <source>
        <dbReference type="ARBA" id="ARBA00012528"/>
    </source>
</evidence>
<dbReference type="GO" id="GO:0052621">
    <property type="term" value="F:diguanylate cyclase activity"/>
    <property type="evidence" value="ECO:0007669"/>
    <property type="project" value="UniProtKB-EC"/>
</dbReference>
<dbReference type="OrthoDB" id="9812260at2"/>
<dbReference type="CDD" id="cd01949">
    <property type="entry name" value="GGDEF"/>
    <property type="match status" value="1"/>
</dbReference>
<comment type="cofactor">
    <cofactor evidence="1">
        <name>Mg(2+)</name>
        <dbReference type="ChEBI" id="CHEBI:18420"/>
    </cofactor>
</comment>
<dbReference type="PANTHER" id="PTHR45138:SF9">
    <property type="entry name" value="DIGUANYLATE CYCLASE DGCM-RELATED"/>
    <property type="match status" value="1"/>
</dbReference>
<comment type="caution">
    <text evidence="11">The sequence shown here is derived from an EMBL/GenBank/DDBJ whole genome shotgun (WGS) entry which is preliminary data.</text>
</comment>
<dbReference type="InterPro" id="IPR029787">
    <property type="entry name" value="Nucleotide_cyclase"/>
</dbReference>
<dbReference type="RefSeq" id="WP_106454007.1">
    <property type="nucleotide sequence ID" value="NZ_PXYH01000017.1"/>
</dbReference>
<evidence type="ECO:0000256" key="8">
    <source>
        <dbReference type="ARBA" id="ARBA00034247"/>
    </source>
</evidence>
<gene>
    <name evidence="11" type="ORF">C7I36_12345</name>
</gene>
<dbReference type="PANTHER" id="PTHR45138">
    <property type="entry name" value="REGULATORY COMPONENTS OF SENSORY TRANSDUCTION SYSTEM"/>
    <property type="match status" value="1"/>
</dbReference>